<comment type="caution">
    <text evidence="1">The sequence shown here is derived from an EMBL/GenBank/DDBJ whole genome shotgun (WGS) entry which is preliminary data.</text>
</comment>
<dbReference type="Proteomes" id="UP000479531">
    <property type="component" value="Unassembled WGS sequence"/>
</dbReference>
<accession>A0A6L6XD56</accession>
<dbReference type="EMBL" id="WGGT01000004">
    <property type="protein sequence ID" value="MVQ45019.1"/>
    <property type="molecule type" value="Genomic_DNA"/>
</dbReference>
<sequence>MLNKEKYAKEILNIACEGHSIAMIDGKLRQCSGASCSKCDFNSNINCRKNVNEWANSEYIKPVEPPVDWSKVPVDTPIMVRATDEGTWIHRYFAKYENGSVYAWEQGATSWSVERPAYVCDWKYAKLAESEDHNVNKQD</sequence>
<organism evidence="1 2">
    <name type="scientific">Roseburia intestinalis</name>
    <dbReference type="NCBI Taxonomy" id="166486"/>
    <lineage>
        <taxon>Bacteria</taxon>
        <taxon>Bacillati</taxon>
        <taxon>Bacillota</taxon>
        <taxon>Clostridia</taxon>
        <taxon>Lachnospirales</taxon>
        <taxon>Lachnospiraceae</taxon>
        <taxon>Roseburia</taxon>
    </lineage>
</organism>
<evidence type="ECO:0000313" key="1">
    <source>
        <dbReference type="EMBL" id="MVQ45019.1"/>
    </source>
</evidence>
<gene>
    <name evidence="1" type="ORF">GCK47_04710</name>
</gene>
<proteinExistence type="predicted"/>
<evidence type="ECO:0000313" key="2">
    <source>
        <dbReference type="Proteomes" id="UP000479531"/>
    </source>
</evidence>
<name>A0A6L6XD56_9FIRM</name>
<reference evidence="1 2" key="1">
    <citation type="submission" date="2019-10" db="EMBL/GenBank/DDBJ databases">
        <title>Roseburia spp. ameliorate alcoholic fatty liver via restoration of gut barrier function.</title>
        <authorList>
            <person name="Seo B."/>
            <person name="Ko G."/>
        </authorList>
    </citation>
    <scope>NUCLEOTIDE SEQUENCE [LARGE SCALE GENOMIC DNA]</scope>
    <source>
        <strain evidence="1 2">SNUG30017</strain>
    </source>
</reference>
<dbReference type="RefSeq" id="WP_157350155.1">
    <property type="nucleotide sequence ID" value="NZ_WGGT01000004.1"/>
</dbReference>
<protein>
    <recommendedName>
        <fullName evidence="3">DUF551 domain-containing protein</fullName>
    </recommendedName>
</protein>
<evidence type="ECO:0008006" key="3">
    <source>
        <dbReference type="Google" id="ProtNLM"/>
    </source>
</evidence>
<dbReference type="AlphaFoldDB" id="A0A6L6XD56"/>